<protein>
    <submittedName>
        <fullName evidence="5">Hydroxymethylglutaryl-CoA lyase</fullName>
    </submittedName>
</protein>
<accession>A0A3A1P319</accession>
<dbReference type="GO" id="GO:0046872">
    <property type="term" value="F:metal ion binding"/>
    <property type="evidence" value="ECO:0007669"/>
    <property type="project" value="UniProtKB-KW"/>
</dbReference>
<keyword evidence="6" id="KW-1185">Reference proteome</keyword>
<name>A0A3A1P319_9SPHN</name>
<dbReference type="Proteomes" id="UP000265366">
    <property type="component" value="Unassembled WGS sequence"/>
</dbReference>
<dbReference type="InterPro" id="IPR013785">
    <property type="entry name" value="Aldolase_TIM"/>
</dbReference>
<dbReference type="CDD" id="cd07938">
    <property type="entry name" value="DRE_TIM_HMGL"/>
    <property type="match status" value="1"/>
</dbReference>
<comment type="similarity">
    <text evidence="1">Belongs to the HMG-CoA lyase family.</text>
</comment>
<dbReference type="SUPFAM" id="SSF51569">
    <property type="entry name" value="Aldolase"/>
    <property type="match status" value="1"/>
</dbReference>
<evidence type="ECO:0000256" key="3">
    <source>
        <dbReference type="ARBA" id="ARBA00023239"/>
    </source>
</evidence>
<evidence type="ECO:0000313" key="6">
    <source>
        <dbReference type="Proteomes" id="UP000265366"/>
    </source>
</evidence>
<dbReference type="PROSITE" id="PS50991">
    <property type="entry name" value="PYR_CT"/>
    <property type="match status" value="1"/>
</dbReference>
<sequence length="297" mass="31198">MTAVEIVEVSPRDGLQNEKRVLSTADKVALIDSAVAAGTRRIEVASFVHPKRVPQMADAEDLCAALPRKMSATTIGLVLNRRGAERALATRVDELGAVACASDGFGMANQGRTAEQTVDDAIEVMDMARAAGRCTQVTISVAFGCPFDGEVAVERVVALARRLAQAQPREIAFGDTIGVATPAHVTSLVSALRLAVPGIPLRMHFHDTRGTAIANAWASLQAGVRVLDASIGGCGGCPYAPGASGNVATEDLLYMLGRTGFSTGIDLELTKQAVPWLEARIGRELPGRQAKVARFPA</sequence>
<keyword evidence="3 5" id="KW-0456">Lyase</keyword>
<dbReference type="PANTHER" id="PTHR42738">
    <property type="entry name" value="HYDROXYMETHYLGLUTARYL-COA LYASE"/>
    <property type="match status" value="1"/>
</dbReference>
<keyword evidence="2" id="KW-0479">Metal-binding</keyword>
<evidence type="ECO:0000256" key="2">
    <source>
        <dbReference type="ARBA" id="ARBA00022723"/>
    </source>
</evidence>
<feature type="domain" description="Pyruvate carboxyltransferase" evidence="4">
    <location>
        <begin position="4"/>
        <end position="271"/>
    </location>
</feature>
<dbReference type="OrthoDB" id="9784013at2"/>
<evidence type="ECO:0000313" key="5">
    <source>
        <dbReference type="EMBL" id="RIV80103.1"/>
    </source>
</evidence>
<dbReference type="PANTHER" id="PTHR42738:SF7">
    <property type="entry name" value="HYDROXYMETHYLGLUTARYL-COA LYASE"/>
    <property type="match status" value="1"/>
</dbReference>
<evidence type="ECO:0000256" key="1">
    <source>
        <dbReference type="ARBA" id="ARBA00009405"/>
    </source>
</evidence>
<dbReference type="Gene3D" id="3.20.20.70">
    <property type="entry name" value="Aldolase class I"/>
    <property type="match status" value="1"/>
</dbReference>
<dbReference type="RefSeq" id="WP_119594864.1">
    <property type="nucleotide sequence ID" value="NZ_QXFM01000144.1"/>
</dbReference>
<organism evidence="5 6">
    <name type="scientific">Aurantiacibacter xanthus</name>
    <dbReference type="NCBI Taxonomy" id="1784712"/>
    <lineage>
        <taxon>Bacteria</taxon>
        <taxon>Pseudomonadati</taxon>
        <taxon>Pseudomonadota</taxon>
        <taxon>Alphaproteobacteria</taxon>
        <taxon>Sphingomonadales</taxon>
        <taxon>Erythrobacteraceae</taxon>
        <taxon>Aurantiacibacter</taxon>
    </lineage>
</organism>
<dbReference type="InterPro" id="IPR000891">
    <property type="entry name" value="PYR_CT"/>
</dbReference>
<dbReference type="GO" id="GO:0046951">
    <property type="term" value="P:ketone body biosynthetic process"/>
    <property type="evidence" value="ECO:0007669"/>
    <property type="project" value="TreeGrafter"/>
</dbReference>
<evidence type="ECO:0000259" key="4">
    <source>
        <dbReference type="PROSITE" id="PS50991"/>
    </source>
</evidence>
<dbReference type="GO" id="GO:0004419">
    <property type="term" value="F:hydroxymethylglutaryl-CoA lyase activity"/>
    <property type="evidence" value="ECO:0007669"/>
    <property type="project" value="TreeGrafter"/>
</dbReference>
<comment type="caution">
    <text evidence="5">The sequence shown here is derived from an EMBL/GenBank/DDBJ whole genome shotgun (WGS) entry which is preliminary data.</text>
</comment>
<dbReference type="GO" id="GO:0006552">
    <property type="term" value="P:L-leucine catabolic process"/>
    <property type="evidence" value="ECO:0007669"/>
    <property type="project" value="TreeGrafter"/>
</dbReference>
<dbReference type="Pfam" id="PF00682">
    <property type="entry name" value="HMGL-like"/>
    <property type="match status" value="1"/>
</dbReference>
<dbReference type="AlphaFoldDB" id="A0A3A1P319"/>
<dbReference type="InterPro" id="IPR043594">
    <property type="entry name" value="HMGL"/>
</dbReference>
<dbReference type="EMBL" id="QXFM01000144">
    <property type="protein sequence ID" value="RIV80103.1"/>
    <property type="molecule type" value="Genomic_DNA"/>
</dbReference>
<proteinExistence type="inferred from homology"/>
<reference evidence="5 6" key="1">
    <citation type="submission" date="2018-08" db="EMBL/GenBank/DDBJ databases">
        <title>Erythrobacter zhengii sp.nov., a bacterium isolated from deep-sea sediment.</title>
        <authorList>
            <person name="Fang C."/>
            <person name="Wu Y.-H."/>
            <person name="Sun C."/>
            <person name="Wang H."/>
            <person name="Cheng H."/>
            <person name="Meng F.-X."/>
            <person name="Wang C.-S."/>
            <person name="Xu X.-W."/>
        </authorList>
    </citation>
    <scope>NUCLEOTIDE SEQUENCE [LARGE SCALE GENOMIC DNA]</scope>
    <source>
        <strain evidence="5 6">CCTCC AB 2015396</strain>
    </source>
</reference>
<dbReference type="FunFam" id="3.20.20.70:FF:000071">
    <property type="entry name" value="Hydroxymethylglutaryl-CoA lyase"/>
    <property type="match status" value="1"/>
</dbReference>
<dbReference type="NCBIfam" id="NF004283">
    <property type="entry name" value="PRK05692.1"/>
    <property type="match status" value="1"/>
</dbReference>
<gene>
    <name evidence="5" type="ORF">D2V17_19815</name>
</gene>